<dbReference type="EMBL" id="JABSTQ010011235">
    <property type="protein sequence ID" value="KAG0413758.1"/>
    <property type="molecule type" value="Genomic_DNA"/>
</dbReference>
<comment type="caution">
    <text evidence="1">The sequence shown here is derived from an EMBL/GenBank/DDBJ whole genome shotgun (WGS) entry which is preliminary data.</text>
</comment>
<keyword evidence="2" id="KW-1185">Reference proteome</keyword>
<gene>
    <name evidence="1" type="ORF">HPB47_009091</name>
</gene>
<sequence length="340" mass="38326">MATKIQGMSSTFRKSFQLAPKDMAKWFPTHMYTGMKDMQRKLKSVDCILELHDARISFAFETISRCGRNPNFATMLTAIKPHLLLLNKRDRADPDVEHHVVQQLQAQGVQNVLHIRSTDPSENINKIVPTVANMIRNSERFNRREEYDYNIMVIGIPNVGKSSLINSLRRNHLGRKGQATRVGAKAGVTMSVLERIKASYSLTTTSRVLLQISQEPSMYLLDTPGVLCPTVKDPVVALQLALCSCMPDHLVGVTLMADYLLYWLNQNNNYSYVDYLGLDGPCDDIRLVLYQAAVAAGSTMKRRTHEGWSIRPNLDAAAQQFIRGFRQGLLGRVVFDAPTW</sequence>
<protein>
    <submittedName>
        <fullName evidence="1">Uncharacterized protein</fullName>
    </submittedName>
</protein>
<organism evidence="1 2">
    <name type="scientific">Ixodes persulcatus</name>
    <name type="common">Taiga tick</name>
    <dbReference type="NCBI Taxonomy" id="34615"/>
    <lineage>
        <taxon>Eukaryota</taxon>
        <taxon>Metazoa</taxon>
        <taxon>Ecdysozoa</taxon>
        <taxon>Arthropoda</taxon>
        <taxon>Chelicerata</taxon>
        <taxon>Arachnida</taxon>
        <taxon>Acari</taxon>
        <taxon>Parasitiformes</taxon>
        <taxon>Ixodida</taxon>
        <taxon>Ixodoidea</taxon>
        <taxon>Ixodidae</taxon>
        <taxon>Ixodinae</taxon>
        <taxon>Ixodes</taxon>
    </lineage>
</organism>
<evidence type="ECO:0000313" key="1">
    <source>
        <dbReference type="EMBL" id="KAG0413758.1"/>
    </source>
</evidence>
<proteinExistence type="predicted"/>
<evidence type="ECO:0000313" key="2">
    <source>
        <dbReference type="Proteomes" id="UP000805193"/>
    </source>
</evidence>
<accession>A0AC60P2Y1</accession>
<dbReference type="Proteomes" id="UP000805193">
    <property type="component" value="Unassembled WGS sequence"/>
</dbReference>
<name>A0AC60P2Y1_IXOPE</name>
<reference evidence="1 2" key="1">
    <citation type="journal article" date="2020" name="Cell">
        <title>Large-Scale Comparative Analyses of Tick Genomes Elucidate Their Genetic Diversity and Vector Capacities.</title>
        <authorList>
            <consortium name="Tick Genome and Microbiome Consortium (TIGMIC)"/>
            <person name="Jia N."/>
            <person name="Wang J."/>
            <person name="Shi W."/>
            <person name="Du L."/>
            <person name="Sun Y."/>
            <person name="Zhan W."/>
            <person name="Jiang J.F."/>
            <person name="Wang Q."/>
            <person name="Zhang B."/>
            <person name="Ji P."/>
            <person name="Bell-Sakyi L."/>
            <person name="Cui X.M."/>
            <person name="Yuan T.T."/>
            <person name="Jiang B.G."/>
            <person name="Yang W.F."/>
            <person name="Lam T.T."/>
            <person name="Chang Q.C."/>
            <person name="Ding S.J."/>
            <person name="Wang X.J."/>
            <person name="Zhu J.G."/>
            <person name="Ruan X.D."/>
            <person name="Zhao L."/>
            <person name="Wei J.T."/>
            <person name="Ye R.Z."/>
            <person name="Que T.C."/>
            <person name="Du C.H."/>
            <person name="Zhou Y.H."/>
            <person name="Cheng J.X."/>
            <person name="Dai P.F."/>
            <person name="Guo W.B."/>
            <person name="Han X.H."/>
            <person name="Huang E.J."/>
            <person name="Li L.F."/>
            <person name="Wei W."/>
            <person name="Gao Y.C."/>
            <person name="Liu J.Z."/>
            <person name="Shao H.Z."/>
            <person name="Wang X."/>
            <person name="Wang C.C."/>
            <person name="Yang T.C."/>
            <person name="Huo Q.B."/>
            <person name="Li W."/>
            <person name="Chen H.Y."/>
            <person name="Chen S.E."/>
            <person name="Zhou L.G."/>
            <person name="Ni X.B."/>
            <person name="Tian J.H."/>
            <person name="Sheng Y."/>
            <person name="Liu T."/>
            <person name="Pan Y.S."/>
            <person name="Xia L.Y."/>
            <person name="Li J."/>
            <person name="Zhao F."/>
            <person name="Cao W.C."/>
        </authorList>
    </citation>
    <scope>NUCLEOTIDE SEQUENCE [LARGE SCALE GENOMIC DNA]</scope>
    <source>
        <strain evidence="1">Iper-2018</strain>
    </source>
</reference>